<evidence type="ECO:0000313" key="4">
    <source>
        <dbReference type="Proteomes" id="UP000237819"/>
    </source>
</evidence>
<sequence length="560" mass="61126">MAKKLAIEWDSQTLRMVVARQRGSSINVEQALVVPLSAAGDDVESVEGRVGRLLKEQVASHGFNKLPAIIGVNRSSIELQIFSVPPVPDEELPDIVRYQAIRECANVGDDGVVDFLRLPMNEAGQSRVHAAAMSAKQFKTHRKLCDAAQLQPQSFFIRSFGAARLAASQSGLSGKTFLLVENLADRAELTVIHQNEVVLTRSAKLPGELGSEHFVQSLQGEVRRTMFAAQSKDASVSCSEIVILGQPVAESAWKAFAQELGMPVQFLNPLSAEHITSNVELPPESAAQLGGLIGLLWADSTGTDASIDFLNPRKRPDPPDRRRTYVLGATAAACVVGMVAYMIWSGISTRDARIEQLKGEIAKIQKSNEPLLKVEEQIIEIDNWAKADVNWLDELYHLSEKMPSADEAIIERIQMNPNRSNPGGVITLTGQVSSDDVIAPMERSIQDEFHRVQRLEAKDVGLKGPYNWSYSGVITIVPEERERFPARDTVAPQEPKSEESSTDQQTLASEEANSTEEKSAEPETDAPAASVPPQDQAPGQTEAVSTKTQPIEASNRQDPS</sequence>
<keyword evidence="2" id="KW-0812">Transmembrane</keyword>
<organism evidence="3 4">
    <name type="scientific">Blastopirellula marina</name>
    <dbReference type="NCBI Taxonomy" id="124"/>
    <lineage>
        <taxon>Bacteria</taxon>
        <taxon>Pseudomonadati</taxon>
        <taxon>Planctomycetota</taxon>
        <taxon>Planctomycetia</taxon>
        <taxon>Pirellulales</taxon>
        <taxon>Pirellulaceae</taxon>
        <taxon>Blastopirellula</taxon>
    </lineage>
</organism>
<dbReference type="OrthoDB" id="273477at2"/>
<protein>
    <recommendedName>
        <fullName evidence="5">Pilus assembly protein PilM</fullName>
    </recommendedName>
</protein>
<dbReference type="InterPro" id="IPR050696">
    <property type="entry name" value="FtsA/MreB"/>
</dbReference>
<evidence type="ECO:0000256" key="2">
    <source>
        <dbReference type="SAM" id="Phobius"/>
    </source>
</evidence>
<reference evidence="3 4" key="1">
    <citation type="submission" date="2018-02" db="EMBL/GenBank/DDBJ databases">
        <title>Comparative genomes isolates from brazilian mangrove.</title>
        <authorList>
            <person name="Araujo J.E."/>
            <person name="Taketani R.G."/>
            <person name="Silva M.C.P."/>
            <person name="Loureco M.V."/>
            <person name="Andreote F.D."/>
        </authorList>
    </citation>
    <scope>NUCLEOTIDE SEQUENCE [LARGE SCALE GENOMIC DNA]</scope>
    <source>
        <strain evidence="3 4">Nap-Phe MGV</strain>
    </source>
</reference>
<feature type="transmembrane region" description="Helical" evidence="2">
    <location>
        <begin position="324"/>
        <end position="344"/>
    </location>
</feature>
<keyword evidence="2" id="KW-0472">Membrane</keyword>
<comment type="caution">
    <text evidence="3">The sequence shown here is derived from an EMBL/GenBank/DDBJ whole genome shotgun (WGS) entry which is preliminary data.</text>
</comment>
<proteinExistence type="predicted"/>
<evidence type="ECO:0000313" key="3">
    <source>
        <dbReference type="EMBL" id="PQO42485.1"/>
    </source>
</evidence>
<dbReference type="PANTHER" id="PTHR32432:SF3">
    <property type="entry name" value="ETHANOLAMINE UTILIZATION PROTEIN EUTJ"/>
    <property type="match status" value="1"/>
</dbReference>
<feature type="compositionally biased region" description="Polar residues" evidence="1">
    <location>
        <begin position="502"/>
        <end position="512"/>
    </location>
</feature>
<dbReference type="EMBL" id="PUHZ01000025">
    <property type="protein sequence ID" value="PQO42485.1"/>
    <property type="molecule type" value="Genomic_DNA"/>
</dbReference>
<gene>
    <name evidence="3" type="ORF">C5Y93_29610</name>
</gene>
<keyword evidence="2" id="KW-1133">Transmembrane helix</keyword>
<feature type="compositionally biased region" description="Polar residues" evidence="1">
    <location>
        <begin position="537"/>
        <end position="560"/>
    </location>
</feature>
<accession>A0A2S8GDE8</accession>
<dbReference type="Proteomes" id="UP000237819">
    <property type="component" value="Unassembled WGS sequence"/>
</dbReference>
<name>A0A2S8GDE8_9BACT</name>
<evidence type="ECO:0008006" key="5">
    <source>
        <dbReference type="Google" id="ProtNLM"/>
    </source>
</evidence>
<evidence type="ECO:0000256" key="1">
    <source>
        <dbReference type="SAM" id="MobiDB-lite"/>
    </source>
</evidence>
<dbReference type="PANTHER" id="PTHR32432">
    <property type="entry name" value="CELL DIVISION PROTEIN FTSA-RELATED"/>
    <property type="match status" value="1"/>
</dbReference>
<dbReference type="RefSeq" id="WP_105339062.1">
    <property type="nucleotide sequence ID" value="NZ_PUHZ01000025.1"/>
</dbReference>
<feature type="region of interest" description="Disordered" evidence="1">
    <location>
        <begin position="484"/>
        <end position="560"/>
    </location>
</feature>
<dbReference type="AlphaFoldDB" id="A0A2S8GDE8"/>